<dbReference type="InterPro" id="IPR009051">
    <property type="entry name" value="Helical_ferredxn"/>
</dbReference>
<dbReference type="GO" id="GO:0046872">
    <property type="term" value="F:metal ion binding"/>
    <property type="evidence" value="ECO:0007669"/>
    <property type="project" value="UniProtKB-UniRule"/>
</dbReference>
<accession>A0A316HKU5</accession>
<dbReference type="PROSITE" id="PS51379">
    <property type="entry name" value="4FE4S_FER_2"/>
    <property type="match status" value="2"/>
</dbReference>
<dbReference type="InterPro" id="IPR012257">
    <property type="entry name" value="Glc_ox_4Fe-4S"/>
</dbReference>
<dbReference type="PANTHER" id="PTHR32479:SF17">
    <property type="entry name" value="GLYCOLATE OXIDASE IRON-SULFUR SUBUNIT"/>
    <property type="match status" value="1"/>
</dbReference>
<comment type="function">
    <text evidence="6">Component of a complex that catalyzes the oxidation of glycolate to glyoxylate.</text>
</comment>
<comment type="catalytic activity">
    <reaction evidence="6">
        <text>glycolate + A = glyoxylate + AH2</text>
        <dbReference type="Rhea" id="RHEA:21264"/>
        <dbReference type="ChEBI" id="CHEBI:13193"/>
        <dbReference type="ChEBI" id="CHEBI:17499"/>
        <dbReference type="ChEBI" id="CHEBI:29805"/>
        <dbReference type="ChEBI" id="CHEBI:36655"/>
        <dbReference type="EC" id="1.1.99.14"/>
    </reaction>
</comment>
<comment type="caution">
    <text evidence="8">The sequence shown here is derived from an EMBL/GenBank/DDBJ whole genome shotgun (WGS) entry which is preliminary data.</text>
</comment>
<keyword evidence="4 6" id="KW-0408">Iron</keyword>
<dbReference type="EMBL" id="QGHC01000018">
    <property type="protein sequence ID" value="PWK81850.1"/>
    <property type="molecule type" value="Genomic_DNA"/>
</dbReference>
<reference evidence="8 9" key="1">
    <citation type="submission" date="2018-05" db="EMBL/GenBank/DDBJ databases">
        <title>Genomic Encyclopedia of Type Strains, Phase IV (KMG-IV): sequencing the most valuable type-strain genomes for metagenomic binning, comparative biology and taxonomic classification.</title>
        <authorList>
            <person name="Goeker M."/>
        </authorList>
    </citation>
    <scope>NUCLEOTIDE SEQUENCE [LARGE SCALE GENOMIC DNA]</scope>
    <source>
        <strain evidence="8 9">DSM 14263</strain>
    </source>
</reference>
<evidence type="ECO:0000256" key="2">
    <source>
        <dbReference type="ARBA" id="ARBA00022723"/>
    </source>
</evidence>
<evidence type="ECO:0000256" key="3">
    <source>
        <dbReference type="ARBA" id="ARBA00022737"/>
    </source>
</evidence>
<evidence type="ECO:0000256" key="6">
    <source>
        <dbReference type="PIRNR" id="PIRNR000139"/>
    </source>
</evidence>
<dbReference type="Proteomes" id="UP000245812">
    <property type="component" value="Unassembled WGS sequence"/>
</dbReference>
<dbReference type="InterPro" id="IPR017900">
    <property type="entry name" value="4Fe4S_Fe_S_CS"/>
</dbReference>
<dbReference type="SUPFAM" id="SSF46548">
    <property type="entry name" value="alpha-helical ferredoxin"/>
    <property type="match status" value="1"/>
</dbReference>
<feature type="domain" description="4Fe-4S ferredoxin-type" evidence="7">
    <location>
        <begin position="11"/>
        <end position="40"/>
    </location>
</feature>
<proteinExistence type="predicted"/>
<dbReference type="OrthoDB" id="9765258at2"/>
<comment type="catalytic activity">
    <reaction evidence="6">
        <text>(R)-lactate + A = pyruvate + AH2</text>
        <dbReference type="Rhea" id="RHEA:15089"/>
        <dbReference type="ChEBI" id="CHEBI:13193"/>
        <dbReference type="ChEBI" id="CHEBI:15361"/>
        <dbReference type="ChEBI" id="CHEBI:16004"/>
        <dbReference type="ChEBI" id="CHEBI:17499"/>
    </reaction>
</comment>
<sequence>MPAMALEKTPGSLAALADQCVQCGLCLPACPTYALDASETESPRGRIALAKALAEGRAAATPALRAPLDHCLGCLACERVCPAQVRYGELLVRTRALLGPAPGRPRRLLGLLKRPALLRPLRRACGRLARAAPARRLARRLPEAWRAALALLPAGAATAAAEPCQPSPRPAVALFPGCVASVEDAEAQRALLALLRAAGIEAAVLPAFCCGALDAHGGEAAAAAAAARRVRQAWEASGAGQLLTATPGCLGTLRQALPGVAVGDAWELLDAHAGRLRFRPLPVRAALHLPCTQANVARSGEAMRRLLARVPGLELLPLDLPHCCGAAGSHLLEFPARAARLREPALRRLAALAPARLLSSNIGCRLHLAAGLAAEGRALPTQHPLTLLAQQLLPETDGAAP</sequence>
<keyword evidence="6" id="KW-0813">Transport</keyword>
<organism evidence="8 9">
    <name type="scientific">Fulvimonas soli</name>
    <dbReference type="NCBI Taxonomy" id="155197"/>
    <lineage>
        <taxon>Bacteria</taxon>
        <taxon>Pseudomonadati</taxon>
        <taxon>Pseudomonadota</taxon>
        <taxon>Gammaproteobacteria</taxon>
        <taxon>Lysobacterales</taxon>
        <taxon>Rhodanobacteraceae</taxon>
        <taxon>Fulvimonas</taxon>
    </lineage>
</organism>
<dbReference type="EC" id="1.1.99.14" evidence="6"/>
<dbReference type="PANTHER" id="PTHR32479">
    <property type="entry name" value="GLYCOLATE OXIDASE IRON-SULFUR SUBUNIT"/>
    <property type="match status" value="1"/>
</dbReference>
<dbReference type="Pfam" id="PF13183">
    <property type="entry name" value="Fer4_8"/>
    <property type="match status" value="1"/>
</dbReference>
<dbReference type="GO" id="GO:0019154">
    <property type="term" value="F:glycolate dehydrogenase activity"/>
    <property type="evidence" value="ECO:0007669"/>
    <property type="project" value="UniProtKB-EC"/>
</dbReference>
<feature type="domain" description="4Fe-4S ferredoxin-type" evidence="7">
    <location>
        <begin position="60"/>
        <end position="91"/>
    </location>
</feature>
<evidence type="ECO:0000256" key="1">
    <source>
        <dbReference type="ARBA" id="ARBA00022485"/>
    </source>
</evidence>
<comment type="cofactor">
    <cofactor evidence="6">
        <name>[4Fe-4S] cluster</name>
        <dbReference type="ChEBI" id="CHEBI:49883"/>
    </cofactor>
    <text evidence="6">Binds 2 [4Fe-4S] clusters.</text>
</comment>
<dbReference type="InterPro" id="IPR017896">
    <property type="entry name" value="4Fe4S_Fe-S-bd"/>
</dbReference>
<name>A0A316HKU5_9GAMM</name>
<keyword evidence="3" id="KW-0677">Repeat</keyword>
<keyword evidence="5 6" id="KW-0411">Iron-sulfur</keyword>
<evidence type="ECO:0000256" key="5">
    <source>
        <dbReference type="ARBA" id="ARBA00023014"/>
    </source>
</evidence>
<dbReference type="GO" id="GO:0051539">
    <property type="term" value="F:4 iron, 4 sulfur cluster binding"/>
    <property type="evidence" value="ECO:0007669"/>
    <property type="project" value="UniProtKB-UniRule"/>
</dbReference>
<keyword evidence="2 6" id="KW-0479">Metal-binding</keyword>
<evidence type="ECO:0000256" key="4">
    <source>
        <dbReference type="ARBA" id="ARBA00023004"/>
    </source>
</evidence>
<keyword evidence="6" id="KW-0249">Electron transport</keyword>
<evidence type="ECO:0000313" key="9">
    <source>
        <dbReference type="Proteomes" id="UP000245812"/>
    </source>
</evidence>
<evidence type="ECO:0000259" key="7">
    <source>
        <dbReference type="PROSITE" id="PS51379"/>
    </source>
</evidence>
<dbReference type="Pfam" id="PF02754">
    <property type="entry name" value="CCG"/>
    <property type="match status" value="2"/>
</dbReference>
<gene>
    <name evidence="8" type="ORF">C7456_1184</name>
</gene>
<dbReference type="PROSITE" id="PS00198">
    <property type="entry name" value="4FE4S_FER_1"/>
    <property type="match status" value="2"/>
</dbReference>
<dbReference type="InterPro" id="IPR004017">
    <property type="entry name" value="Cys_rich_dom"/>
</dbReference>
<dbReference type="PIRSF" id="PIRSF000139">
    <property type="entry name" value="Glc_ox_4Fe-4S"/>
    <property type="match status" value="1"/>
</dbReference>
<dbReference type="AlphaFoldDB" id="A0A316HKU5"/>
<protein>
    <recommendedName>
        <fullName evidence="6">Glycolate oxidase iron-sulfur subunit</fullName>
        <ecNumber evidence="6">1.1.99.14</ecNumber>
    </recommendedName>
</protein>
<evidence type="ECO:0000313" key="8">
    <source>
        <dbReference type="EMBL" id="PWK81850.1"/>
    </source>
</evidence>
<keyword evidence="1 6" id="KW-0004">4Fe-4S</keyword>
<dbReference type="Gene3D" id="1.10.1060.10">
    <property type="entry name" value="Alpha-helical ferredoxin"/>
    <property type="match status" value="1"/>
</dbReference>
<keyword evidence="9" id="KW-1185">Reference proteome</keyword>